<protein>
    <recommendedName>
        <fullName evidence="1">ThuA-like domain-containing protein</fullName>
    </recommendedName>
</protein>
<dbReference type="Gene3D" id="3.40.50.880">
    <property type="match status" value="1"/>
</dbReference>
<dbReference type="InterPro" id="IPR029010">
    <property type="entry name" value="ThuA-like"/>
</dbReference>
<dbReference type="PANTHER" id="PTHR40469">
    <property type="entry name" value="SECRETED GLYCOSYL HYDROLASE"/>
    <property type="match status" value="1"/>
</dbReference>
<reference evidence="3" key="1">
    <citation type="submission" date="2016-11" db="EMBL/GenBank/DDBJ databases">
        <authorList>
            <person name="Varghese N."/>
            <person name="Submissions S."/>
        </authorList>
    </citation>
    <scope>NUCLEOTIDE SEQUENCE [LARGE SCALE GENOMIC DNA]</scope>
    <source>
        <strain evidence="3">DSM 17539</strain>
    </source>
</reference>
<keyword evidence="3" id="KW-1185">Reference proteome</keyword>
<evidence type="ECO:0000313" key="3">
    <source>
        <dbReference type="Proteomes" id="UP000184406"/>
    </source>
</evidence>
<proteinExistence type="predicted"/>
<dbReference type="EMBL" id="FQUX01000001">
    <property type="protein sequence ID" value="SHE46704.1"/>
    <property type="molecule type" value="Genomic_DNA"/>
</dbReference>
<dbReference type="PANTHER" id="PTHR40469:SF2">
    <property type="entry name" value="GALACTOSE-BINDING DOMAIN-LIKE SUPERFAMILY PROTEIN"/>
    <property type="match status" value="1"/>
</dbReference>
<sequence>MRLFRCTIALIALVTVIGCGSTKIQEEVTLNPNLHNTPVQIPEKIISANTLAKDRVLVFSKTNGFRHKSIEKGVATFVKLGVANNFAVSHTEDSLQFNSENLKKFKLVVFLSTTMDVLGDEQQAAFEKYIQDGGSYMGVHAAADTEYEWPWYNKLVGAYFLSHPKQQTATINVVDHNHPATKHLADIWTHFDEWYNYKNINSEVNVLMKLDESSYEGGKNGDNHPIAWYHEYDGGRAFYTGLGHTEEAFDDLNFRQHLVGGIEYCLKRD</sequence>
<dbReference type="RefSeq" id="WP_084532451.1">
    <property type="nucleotide sequence ID" value="NZ_FQUX01000001.1"/>
</dbReference>
<name>A0A1M4TQP1_9FLAO</name>
<gene>
    <name evidence="2" type="ORF">SAMN03080594_101338</name>
</gene>
<feature type="domain" description="ThuA-like" evidence="1">
    <location>
        <begin position="55"/>
        <end position="265"/>
    </location>
</feature>
<dbReference type="InterPro" id="IPR029062">
    <property type="entry name" value="Class_I_gatase-like"/>
</dbReference>
<accession>A0A1M4TQP1</accession>
<dbReference type="SUPFAM" id="SSF52317">
    <property type="entry name" value="Class I glutamine amidotransferase-like"/>
    <property type="match status" value="1"/>
</dbReference>
<evidence type="ECO:0000259" key="1">
    <source>
        <dbReference type="Pfam" id="PF06283"/>
    </source>
</evidence>
<dbReference type="Pfam" id="PF06283">
    <property type="entry name" value="ThuA"/>
    <property type="match status" value="1"/>
</dbReference>
<dbReference type="OrthoDB" id="9816308at2"/>
<dbReference type="AlphaFoldDB" id="A0A1M4TQP1"/>
<dbReference type="PROSITE" id="PS51257">
    <property type="entry name" value="PROKAR_LIPOPROTEIN"/>
    <property type="match status" value="1"/>
</dbReference>
<organism evidence="2 3">
    <name type="scientific">Arenibacter palladensis</name>
    <dbReference type="NCBI Taxonomy" id="237373"/>
    <lineage>
        <taxon>Bacteria</taxon>
        <taxon>Pseudomonadati</taxon>
        <taxon>Bacteroidota</taxon>
        <taxon>Flavobacteriia</taxon>
        <taxon>Flavobacteriales</taxon>
        <taxon>Flavobacteriaceae</taxon>
        <taxon>Arenibacter</taxon>
    </lineage>
</organism>
<evidence type="ECO:0000313" key="2">
    <source>
        <dbReference type="EMBL" id="SHE46704.1"/>
    </source>
</evidence>
<dbReference type="Proteomes" id="UP000184406">
    <property type="component" value="Unassembled WGS sequence"/>
</dbReference>